<name>A0A1N6WLE8_9BACT</name>
<sequence length="533" mass="60849">MQHLYLKTALLLLLTLLLSSCADNDFYQQDALVQPGEHDLPPAGTDSVWVVAGRHYERGWLHRLFWGRHHRDSWTTPVKLPVFDLSRVNGGMEVIKKGGGYQTSSFHLQDSLGRIYAFRSIDKDPVLVLAKFWRPTFVTNILRDQTSSATPYGALIIPDLAKAAGIYHTSPTLYYVPTNDTLFGEHAGAVQGKVFMLEEKFEGIADTLGMFGDVAGFEGSDDALRNRYETNTHHFDQKAFARARLLDVLVGDWDRHKGQWDWAAYQEGPKDIRYKPIPKDRDQVFLKMNDGIIPFIATSKLMARKFNSFGPKIKDVKALMINAQFIDERLLHELTRTDWVAIAEDLKRRLTDQTIEKAVRNLPPPIFALRGESSIQSLKNRRNQLLEVAEEMYGILARHVTIAGTDQRDKFIVKRLDDDRTEVILIRPTQNGIPEKVLYQRIFFRKETEKITLHGLSGDDEFLLEGDVAEGILVDVYGGLGEDEITDRSSVKGWRKMTHIYDTERGNEIEFGTEAKDRTTRDVRVHAYDREGN</sequence>
<proteinExistence type="predicted"/>
<gene>
    <name evidence="2" type="ORF">SAMN05421545_1622</name>
</gene>
<reference evidence="3" key="1">
    <citation type="submission" date="2017-01" db="EMBL/GenBank/DDBJ databases">
        <authorList>
            <person name="Varghese N."/>
            <person name="Submissions S."/>
        </authorList>
    </citation>
    <scope>NUCLEOTIDE SEQUENCE [LARGE SCALE GENOMIC DNA]</scope>
    <source>
        <strain evidence="3">DM9</strain>
    </source>
</reference>
<dbReference type="RefSeq" id="WP_076421713.1">
    <property type="nucleotide sequence ID" value="NZ_FTNM01000002.1"/>
</dbReference>
<dbReference type="AlphaFoldDB" id="A0A1N6WLE8"/>
<dbReference type="Proteomes" id="UP000185924">
    <property type="component" value="Unassembled WGS sequence"/>
</dbReference>
<evidence type="ECO:0000256" key="1">
    <source>
        <dbReference type="SAM" id="SignalP"/>
    </source>
</evidence>
<protein>
    <submittedName>
        <fullName evidence="2">Uncharacterized protein</fullName>
    </submittedName>
</protein>
<dbReference type="OrthoDB" id="333971at2"/>
<dbReference type="EMBL" id="FTNM01000002">
    <property type="protein sequence ID" value="SIQ90919.1"/>
    <property type="molecule type" value="Genomic_DNA"/>
</dbReference>
<feature type="signal peptide" evidence="1">
    <location>
        <begin position="1"/>
        <end position="22"/>
    </location>
</feature>
<keyword evidence="1" id="KW-0732">Signal</keyword>
<feature type="chain" id="PRO_5012230172" evidence="1">
    <location>
        <begin position="23"/>
        <end position="533"/>
    </location>
</feature>
<dbReference type="STRING" id="1077936.SAMN05421545_1622"/>
<organism evidence="2 3">
    <name type="scientific">Pontibacter lucknowensis</name>
    <dbReference type="NCBI Taxonomy" id="1077936"/>
    <lineage>
        <taxon>Bacteria</taxon>
        <taxon>Pseudomonadati</taxon>
        <taxon>Bacteroidota</taxon>
        <taxon>Cytophagia</taxon>
        <taxon>Cytophagales</taxon>
        <taxon>Hymenobacteraceae</taxon>
        <taxon>Pontibacter</taxon>
    </lineage>
</organism>
<evidence type="ECO:0000313" key="3">
    <source>
        <dbReference type="Proteomes" id="UP000185924"/>
    </source>
</evidence>
<keyword evidence="3" id="KW-1185">Reference proteome</keyword>
<dbReference type="PROSITE" id="PS51257">
    <property type="entry name" value="PROKAR_LIPOPROTEIN"/>
    <property type="match status" value="1"/>
</dbReference>
<evidence type="ECO:0000313" key="2">
    <source>
        <dbReference type="EMBL" id="SIQ90919.1"/>
    </source>
</evidence>
<accession>A0A1N6WLE8</accession>